<sequence length="110" mass="12477">MKNRTKTRKQGNSITLTVPSKFNIQAGVTVEPELTTEGIFYRFTDDNPIFNFDADILTDLIAEGTPTYNLVHEFKKRQQSVPQTFEKIAKETLANEAPLSKSDFEHEIGL</sequence>
<dbReference type="EMBL" id="JBHTOJ010000015">
    <property type="protein sequence ID" value="MFD1420697.1"/>
    <property type="molecule type" value="Genomic_DNA"/>
</dbReference>
<keyword evidence="2" id="KW-1185">Reference proteome</keyword>
<evidence type="ECO:0000313" key="2">
    <source>
        <dbReference type="Proteomes" id="UP001597188"/>
    </source>
</evidence>
<name>A0ABW4C1Y7_9LACO</name>
<reference evidence="2" key="1">
    <citation type="journal article" date="2019" name="Int. J. Syst. Evol. Microbiol.">
        <title>The Global Catalogue of Microorganisms (GCM) 10K type strain sequencing project: providing services to taxonomists for standard genome sequencing and annotation.</title>
        <authorList>
            <consortium name="The Broad Institute Genomics Platform"/>
            <consortium name="The Broad Institute Genome Sequencing Center for Infectious Disease"/>
            <person name="Wu L."/>
            <person name="Ma J."/>
        </authorList>
    </citation>
    <scope>NUCLEOTIDE SEQUENCE [LARGE SCALE GENOMIC DNA]</scope>
    <source>
        <strain evidence="2">CCM 8931</strain>
    </source>
</reference>
<proteinExistence type="predicted"/>
<organism evidence="1 2">
    <name type="scientific">Lactiplantibacillus songbeiensis</name>
    <dbReference type="NCBI Taxonomy" id="2559920"/>
    <lineage>
        <taxon>Bacteria</taxon>
        <taxon>Bacillati</taxon>
        <taxon>Bacillota</taxon>
        <taxon>Bacilli</taxon>
        <taxon>Lactobacillales</taxon>
        <taxon>Lactobacillaceae</taxon>
        <taxon>Lactiplantibacillus</taxon>
    </lineage>
</organism>
<protein>
    <submittedName>
        <fullName evidence="1">Toxin-antitoxin system</fullName>
    </submittedName>
</protein>
<comment type="caution">
    <text evidence="1">The sequence shown here is derived from an EMBL/GenBank/DDBJ whole genome shotgun (WGS) entry which is preliminary data.</text>
</comment>
<accession>A0ABW4C1Y7</accession>
<dbReference type="Proteomes" id="UP001597188">
    <property type="component" value="Unassembled WGS sequence"/>
</dbReference>
<dbReference type="RefSeq" id="WP_223876802.1">
    <property type="nucleotide sequence ID" value="NZ_BJDL01000018.1"/>
</dbReference>
<evidence type="ECO:0000313" key="1">
    <source>
        <dbReference type="EMBL" id="MFD1420697.1"/>
    </source>
</evidence>
<gene>
    <name evidence="1" type="ORF">ACFQ5L_06995</name>
</gene>